<dbReference type="OrthoDB" id="7776368at2"/>
<gene>
    <name evidence="1" type="ORF">SAMN04488094_10540</name>
</gene>
<protein>
    <submittedName>
        <fullName evidence="1">Uncharacterized protein</fullName>
    </submittedName>
</protein>
<dbReference type="RefSeq" id="WP_093360613.1">
    <property type="nucleotide sequence ID" value="NZ_FOLG01000005.1"/>
</dbReference>
<dbReference type="AlphaFoldDB" id="A0A1I1JAP9"/>
<dbReference type="STRING" id="441112.SAMN04488094_10540"/>
<sequence>MTFARLSADGSTVIHESDNWQGRFPVTDLPRWIAFYKRLRDRKGGRYRASYADDVAALEAIRRRLSAAQNRNDRETERTT</sequence>
<dbReference type="EMBL" id="FOLG01000005">
    <property type="protein sequence ID" value="SFC45536.1"/>
    <property type="molecule type" value="Genomic_DNA"/>
</dbReference>
<organism evidence="1 2">
    <name type="scientific">Tropicimonas isoalkanivorans</name>
    <dbReference type="NCBI Taxonomy" id="441112"/>
    <lineage>
        <taxon>Bacteria</taxon>
        <taxon>Pseudomonadati</taxon>
        <taxon>Pseudomonadota</taxon>
        <taxon>Alphaproteobacteria</taxon>
        <taxon>Rhodobacterales</taxon>
        <taxon>Roseobacteraceae</taxon>
        <taxon>Tropicimonas</taxon>
    </lineage>
</organism>
<reference evidence="1 2" key="1">
    <citation type="submission" date="2016-10" db="EMBL/GenBank/DDBJ databases">
        <authorList>
            <person name="de Groot N.N."/>
        </authorList>
    </citation>
    <scope>NUCLEOTIDE SEQUENCE [LARGE SCALE GENOMIC DNA]</scope>
    <source>
        <strain evidence="1 2">DSM 19548</strain>
    </source>
</reference>
<keyword evidence="2" id="KW-1185">Reference proteome</keyword>
<proteinExistence type="predicted"/>
<dbReference type="Proteomes" id="UP000198728">
    <property type="component" value="Unassembled WGS sequence"/>
</dbReference>
<evidence type="ECO:0000313" key="2">
    <source>
        <dbReference type="Proteomes" id="UP000198728"/>
    </source>
</evidence>
<name>A0A1I1JAP9_9RHOB</name>
<evidence type="ECO:0000313" key="1">
    <source>
        <dbReference type="EMBL" id="SFC45536.1"/>
    </source>
</evidence>
<accession>A0A1I1JAP9</accession>